<evidence type="ECO:0000256" key="7">
    <source>
        <dbReference type="ARBA" id="ARBA00022737"/>
    </source>
</evidence>
<evidence type="ECO:0000256" key="1">
    <source>
        <dbReference type="ARBA" id="ARBA00004651"/>
    </source>
</evidence>
<gene>
    <name evidence="12" type="ORF">BBOV_IV003770</name>
    <name evidence="13" type="ORF">BBOV_IV003820</name>
</gene>
<sequence>MPRKWRLAQFWLLGIALIRGTVICQDDVNNDENIIGDGILLNVVSPSPEHTEPLKPITSSPIIRDMSIADAKETQKTVMTGEAKPKLAFVDDSSENNDIVETAPDMTKSSTSINSSEVVQRQPIVTHDEALEANDDNPGDTPLVGRLMVWAREMIQTDFNYLIGCGTVLSSIITQLIPLHTVMTVRYNKSTGNLKTLNFVTVAFANFLWSLYGLICYNTVIILSSIPSFVLSCSYILIFHRYCQDSHQMRILHLFYKISAICCMVLGMSYIGLDTTSYLNFIGLFGGSIQAFSYIAPLFSIREIMKQRSTSAMPTEISLANFIGSFFTLCYGFIIWDYIVIAPNFIGMISGMIQIVLLILIHNNEKIVVAEVEILEKQHFKAIHKPCLEI</sequence>
<feature type="transmembrane region" description="Helical" evidence="10">
    <location>
        <begin position="221"/>
        <end position="242"/>
    </location>
</feature>
<keyword evidence="5" id="KW-0762">Sugar transport</keyword>
<dbReference type="PANTHER" id="PTHR10791:SF30">
    <property type="entry name" value="SUGAR TRANSPORTER SWEET1"/>
    <property type="match status" value="1"/>
</dbReference>
<evidence type="ECO:0000256" key="10">
    <source>
        <dbReference type="SAM" id="Phobius"/>
    </source>
</evidence>
<reference evidence="12 14" key="1">
    <citation type="journal article" date="2007" name="PLoS Pathog.">
        <title>Genome sequence of Babesia bovis and comparative analysis of apicomplexan hemoprotozoa.</title>
        <authorList>
            <person name="Brayton K.A."/>
            <person name="Lau A.O.T."/>
            <person name="Herndon D.R."/>
            <person name="Hannick L."/>
            <person name="Kappmeyer L.S."/>
            <person name="Berens S.J."/>
            <person name="Bidwell S.L."/>
            <person name="Brown W.C."/>
            <person name="Crabtree J."/>
            <person name="Fadrosh D."/>
            <person name="Feldblum T."/>
            <person name="Forberger H.A."/>
            <person name="Haas B.J."/>
            <person name="Howell J.M."/>
            <person name="Khouri H."/>
            <person name="Koo H."/>
            <person name="Mann D.J."/>
            <person name="Norimine J."/>
            <person name="Paulsen I.T."/>
            <person name="Radune D."/>
            <person name="Ren Q."/>
            <person name="Smith R.K. Jr."/>
            <person name="Suarez C.E."/>
            <person name="White O."/>
            <person name="Wortman J.R."/>
            <person name="Knowles D.P. Jr."/>
            <person name="McElwain T.F."/>
            <person name="Nene V.M."/>
        </authorList>
    </citation>
    <scope>NUCLEOTIDE SEQUENCE [LARGE SCALE GENOMIC DNA]</scope>
    <source>
        <strain evidence="12">T2Bo</strain>
    </source>
</reference>
<dbReference type="AlphaFoldDB" id="A7AQB9"/>
<keyword evidence="6 10" id="KW-0812">Transmembrane</keyword>
<evidence type="ECO:0000256" key="11">
    <source>
        <dbReference type="SAM" id="SignalP"/>
    </source>
</evidence>
<feature type="transmembrane region" description="Helical" evidence="10">
    <location>
        <begin position="345"/>
        <end position="361"/>
    </location>
</feature>
<name>A7AQB9_BABBO</name>
<dbReference type="PANTHER" id="PTHR10791">
    <property type="entry name" value="RAG1-ACTIVATING PROTEIN 1"/>
    <property type="match status" value="1"/>
</dbReference>
<evidence type="ECO:0000256" key="9">
    <source>
        <dbReference type="ARBA" id="ARBA00023136"/>
    </source>
</evidence>
<reference evidence="14" key="4">
    <citation type="journal article" date="2021" name="Int. J. Parasitol.">
        <title>Comparative analysis of gene expression between Babesia bovis blood stages and kinetes allowed by improved genome annotation.</title>
        <authorList>
            <person name="Ueti M.W."/>
            <person name="Johnson W.C."/>
            <person name="Kappmeyer L.S."/>
            <person name="Herndon D.R."/>
            <person name="Mousel M.R."/>
            <person name="Reif K.E."/>
            <person name="Taus N.S."/>
            <person name="Ifeonu O.O."/>
            <person name="Silva J.C."/>
            <person name="Suarez C.E."/>
            <person name="Brayton K.A."/>
        </authorList>
    </citation>
    <scope>NUCLEOTIDE SEQUENCE [LARGE SCALE GENOMIC DNA]</scope>
</reference>
<dbReference type="VEuPathDB" id="PiroplasmaDB:BBOV_IV003770"/>
<organism evidence="12 14">
    <name type="scientific">Babesia bovis</name>
    <dbReference type="NCBI Taxonomy" id="5865"/>
    <lineage>
        <taxon>Eukaryota</taxon>
        <taxon>Sar</taxon>
        <taxon>Alveolata</taxon>
        <taxon>Apicomplexa</taxon>
        <taxon>Aconoidasida</taxon>
        <taxon>Piroplasmida</taxon>
        <taxon>Babesiidae</taxon>
        <taxon>Babesia</taxon>
    </lineage>
</organism>
<dbReference type="KEGG" id="bbo:BBOV_IV003770"/>
<keyword evidence="14" id="KW-1185">Reference proteome</keyword>
<feature type="signal peptide" evidence="11">
    <location>
        <begin position="1"/>
        <end position="20"/>
    </location>
</feature>
<dbReference type="Proteomes" id="UP000002173">
    <property type="component" value="Unassembled WGS sequence"/>
</dbReference>
<evidence type="ECO:0000313" key="14">
    <source>
        <dbReference type="Proteomes" id="UP000002173"/>
    </source>
</evidence>
<accession>A7AQB9</accession>
<keyword evidence="8 10" id="KW-1133">Transmembrane helix</keyword>
<dbReference type="EMBL" id="AAXT01000002">
    <property type="protein sequence ID" value="EDO06739.1"/>
    <property type="molecule type" value="Genomic_DNA"/>
</dbReference>
<dbReference type="InterPro" id="IPR047664">
    <property type="entry name" value="SWEET"/>
</dbReference>
<protein>
    <submittedName>
        <fullName evidence="12">Mtn3/RAG1IP-like protein, putative</fullName>
    </submittedName>
</protein>
<evidence type="ECO:0000256" key="5">
    <source>
        <dbReference type="ARBA" id="ARBA00022597"/>
    </source>
</evidence>
<dbReference type="GO" id="GO:0005886">
    <property type="term" value="C:plasma membrane"/>
    <property type="evidence" value="ECO:0007669"/>
    <property type="project" value="UniProtKB-SubCell"/>
</dbReference>
<feature type="transmembrane region" description="Helical" evidence="10">
    <location>
        <begin position="278"/>
        <end position="299"/>
    </location>
</feature>
<feature type="transmembrane region" description="Helical" evidence="10">
    <location>
        <begin position="254"/>
        <end position="272"/>
    </location>
</feature>
<evidence type="ECO:0000256" key="6">
    <source>
        <dbReference type="ARBA" id="ARBA00022692"/>
    </source>
</evidence>
<reference evidence="14" key="3">
    <citation type="journal article" date="2020" name="Data Brief">
        <title>Transcriptome dataset of Babesia bovis life stages within vertebrate and invertebrate hosts.</title>
        <authorList>
            <person name="Ueti M.W."/>
            <person name="Johnson W.C."/>
            <person name="Kappmeyer L.S."/>
            <person name="Herndon D.R."/>
            <person name="Mousel M.R."/>
            <person name="Reif K.E."/>
            <person name="Taus N.S."/>
            <person name="Ifeonu O.O."/>
            <person name="Silva J.C."/>
            <person name="Suarez C.E."/>
            <person name="Brayton K.A."/>
        </authorList>
    </citation>
    <scope>NUCLEOTIDE SEQUENCE [LARGE SCALE GENOMIC DNA]</scope>
</reference>
<dbReference type="GO" id="GO:0051119">
    <property type="term" value="F:sugar transmembrane transporter activity"/>
    <property type="evidence" value="ECO:0007669"/>
    <property type="project" value="InterPro"/>
</dbReference>
<feature type="transmembrane region" description="Helical" evidence="10">
    <location>
        <begin position="319"/>
        <end position="339"/>
    </location>
</feature>
<dbReference type="Gene3D" id="1.20.1280.290">
    <property type="match status" value="2"/>
</dbReference>
<comment type="similarity">
    <text evidence="2">Belongs to the SWEET sugar transporter family.</text>
</comment>
<evidence type="ECO:0000313" key="12">
    <source>
        <dbReference type="EMBL" id="EDO06739.1"/>
    </source>
</evidence>
<evidence type="ECO:0000256" key="4">
    <source>
        <dbReference type="ARBA" id="ARBA00022475"/>
    </source>
</evidence>
<evidence type="ECO:0000313" key="13">
    <source>
        <dbReference type="EMBL" id="EDO06743.1"/>
    </source>
</evidence>
<proteinExistence type="inferred from homology"/>
<keyword evidence="7" id="KW-0677">Repeat</keyword>
<dbReference type="KEGG" id="bbo:BBOV_IV003820"/>
<dbReference type="EMBL" id="AAXT01000002">
    <property type="protein sequence ID" value="EDO06743.1"/>
    <property type="molecule type" value="Genomic_DNA"/>
</dbReference>
<reference evidence="12" key="2">
    <citation type="submission" date="2007-08" db="EMBL/GenBank/DDBJ databases">
        <authorList>
            <person name="Nene V."/>
        </authorList>
    </citation>
    <scope>NUCLEOTIDE SEQUENCE</scope>
    <source>
        <strain evidence="12">T2Bo</strain>
    </source>
</reference>
<dbReference type="RefSeq" id="XP_001610311.1">
    <property type="nucleotide sequence ID" value="XM_001610261.1"/>
</dbReference>
<keyword evidence="9 10" id="KW-0472">Membrane</keyword>
<keyword evidence="3" id="KW-0813">Transport</keyword>
<dbReference type="RefSeq" id="XP_001610307.1">
    <property type="nucleotide sequence ID" value="XM_001610257.1"/>
</dbReference>
<evidence type="ECO:0000256" key="2">
    <source>
        <dbReference type="ARBA" id="ARBA00007809"/>
    </source>
</evidence>
<keyword evidence="4" id="KW-1003">Cell membrane</keyword>
<feature type="transmembrane region" description="Helical" evidence="10">
    <location>
        <begin position="197"/>
        <end position="215"/>
    </location>
</feature>
<comment type="caution">
    <text evidence="12">The sequence shown here is derived from an EMBL/GenBank/DDBJ whole genome shotgun (WGS) entry which is preliminary data.</text>
</comment>
<comment type="subcellular location">
    <subcellularLocation>
        <location evidence="1">Cell membrane</location>
        <topology evidence="1">Multi-pass membrane protein</topology>
    </subcellularLocation>
</comment>
<feature type="transmembrane region" description="Helical" evidence="10">
    <location>
        <begin position="161"/>
        <end position="185"/>
    </location>
</feature>
<evidence type="ECO:0000256" key="8">
    <source>
        <dbReference type="ARBA" id="ARBA00022989"/>
    </source>
</evidence>
<dbReference type="GeneID" id="5478565"/>
<dbReference type="eggNOG" id="KOG1623">
    <property type="taxonomic scope" value="Eukaryota"/>
</dbReference>
<keyword evidence="11" id="KW-0732">Signal</keyword>
<dbReference type="GeneID" id="5478570"/>
<feature type="chain" id="PRO_5010103435" evidence="11">
    <location>
        <begin position="21"/>
        <end position="390"/>
    </location>
</feature>
<dbReference type="Pfam" id="PF03083">
    <property type="entry name" value="MtN3_slv"/>
    <property type="match status" value="2"/>
</dbReference>
<evidence type="ECO:0000256" key="3">
    <source>
        <dbReference type="ARBA" id="ARBA00022448"/>
    </source>
</evidence>
<dbReference type="InterPro" id="IPR004316">
    <property type="entry name" value="SWEET_rpt"/>
</dbReference>